<name>A0ABR8L7Y1_9ACTN</name>
<dbReference type="Proteomes" id="UP000653231">
    <property type="component" value="Unassembled WGS sequence"/>
</dbReference>
<dbReference type="EMBL" id="JACXRZ010000016">
    <property type="protein sequence ID" value="MBD3145864.1"/>
    <property type="molecule type" value="Genomic_DNA"/>
</dbReference>
<evidence type="ECO:0000313" key="3">
    <source>
        <dbReference type="Proteomes" id="UP000653231"/>
    </source>
</evidence>
<dbReference type="PANTHER" id="PTHR35908">
    <property type="entry name" value="HYPOTHETICAL FUSION PROTEIN"/>
    <property type="match status" value="1"/>
</dbReference>
<reference evidence="2 3" key="1">
    <citation type="submission" date="2020-09" db="EMBL/GenBank/DDBJ databases">
        <title>Actinomycete isolated from the Camponotus japonicus Mayr.</title>
        <authorList>
            <person name="Gong X."/>
        </authorList>
    </citation>
    <scope>NUCLEOTIDE SEQUENCE [LARGE SCALE GENOMIC DNA]</scope>
    <source>
        <strain evidence="2 3">2C-HV3</strain>
    </source>
</reference>
<organism evidence="2 3">
    <name type="scientific">Microbispora bryophytorum subsp. camponoti</name>
    <dbReference type="NCBI Taxonomy" id="1677852"/>
    <lineage>
        <taxon>Bacteria</taxon>
        <taxon>Bacillati</taxon>
        <taxon>Actinomycetota</taxon>
        <taxon>Actinomycetes</taxon>
        <taxon>Streptosporangiales</taxon>
        <taxon>Streptosporangiaceae</taxon>
        <taxon>Microbispora</taxon>
    </lineage>
</organism>
<dbReference type="Gene3D" id="3.10.180.10">
    <property type="entry name" value="2,3-Dihydroxybiphenyl 1,2-Dioxygenase, domain 1"/>
    <property type="match status" value="1"/>
</dbReference>
<accession>A0ABR8L7Y1</accession>
<protein>
    <submittedName>
        <fullName evidence="2">VOC family protein</fullName>
    </submittedName>
</protein>
<dbReference type="CDD" id="cd06587">
    <property type="entry name" value="VOC"/>
    <property type="match status" value="1"/>
</dbReference>
<dbReference type="InterPro" id="IPR029068">
    <property type="entry name" value="Glyas_Bleomycin-R_OHBP_Dase"/>
</dbReference>
<sequence length="128" mass="14396">MASIKDIVFDSPHPASTARFWAQALDGYEIAPYDEEELARLRSMGIDDPEDDPTVLLVHTAGRLPRIFFQLVPENKRVKNRVHLDLGATDAVAEVKRLCALGATVQAERENWITMQDPDGNEFCLMRS</sequence>
<keyword evidence="3" id="KW-1185">Reference proteome</keyword>
<comment type="caution">
    <text evidence="2">The sequence shown here is derived from an EMBL/GenBank/DDBJ whole genome shotgun (WGS) entry which is preliminary data.</text>
</comment>
<dbReference type="InterPro" id="IPR041581">
    <property type="entry name" value="Glyoxalase_6"/>
</dbReference>
<evidence type="ECO:0000313" key="2">
    <source>
        <dbReference type="EMBL" id="MBD3145864.1"/>
    </source>
</evidence>
<gene>
    <name evidence="2" type="ORF">IEQ31_22095</name>
</gene>
<proteinExistence type="predicted"/>
<feature type="domain" description="Glyoxalase-like" evidence="1">
    <location>
        <begin position="7"/>
        <end position="126"/>
    </location>
</feature>
<evidence type="ECO:0000259" key="1">
    <source>
        <dbReference type="Pfam" id="PF18029"/>
    </source>
</evidence>
<dbReference type="Pfam" id="PF18029">
    <property type="entry name" value="Glyoxalase_6"/>
    <property type="match status" value="1"/>
</dbReference>
<dbReference type="RefSeq" id="WP_191053256.1">
    <property type="nucleotide sequence ID" value="NZ_JACXRZ010000016.1"/>
</dbReference>
<dbReference type="SUPFAM" id="SSF54593">
    <property type="entry name" value="Glyoxalase/Bleomycin resistance protein/Dihydroxybiphenyl dioxygenase"/>
    <property type="match status" value="1"/>
</dbReference>
<dbReference type="PANTHER" id="PTHR35908:SF1">
    <property type="entry name" value="CONSERVED PROTEIN"/>
    <property type="match status" value="1"/>
</dbReference>